<organism evidence="1 2">
    <name type="scientific">Edaphochlamys debaryana</name>
    <dbReference type="NCBI Taxonomy" id="47281"/>
    <lineage>
        <taxon>Eukaryota</taxon>
        <taxon>Viridiplantae</taxon>
        <taxon>Chlorophyta</taxon>
        <taxon>core chlorophytes</taxon>
        <taxon>Chlorophyceae</taxon>
        <taxon>CS clade</taxon>
        <taxon>Chlamydomonadales</taxon>
        <taxon>Chlamydomonadales incertae sedis</taxon>
        <taxon>Edaphochlamys</taxon>
    </lineage>
</organism>
<dbReference type="AlphaFoldDB" id="A0A835Y6S4"/>
<protein>
    <submittedName>
        <fullName evidence="1">Uncharacterized protein</fullName>
    </submittedName>
</protein>
<sequence length="166" mass="18137">MPRKVRCAVRGTAHLLIYDGRNFFWCETVRLSCSSDFYDSSKRYAGLVLYGKGGSSKFELNGHRVRCGYVIIKDSSELGFSSFLDGVVHGDTFHSVFGLDELPEDLVAEGFSITGGEVVGRSGTFNTGGDMQRASLDLVEELASGWRRGSVQPGTTATVKDLMHLL</sequence>
<dbReference type="OrthoDB" id="10047212at2759"/>
<accession>A0A835Y6S4</accession>
<keyword evidence="2" id="KW-1185">Reference proteome</keyword>
<evidence type="ECO:0000313" key="2">
    <source>
        <dbReference type="Proteomes" id="UP000612055"/>
    </source>
</evidence>
<comment type="caution">
    <text evidence="1">The sequence shown here is derived from an EMBL/GenBank/DDBJ whole genome shotgun (WGS) entry which is preliminary data.</text>
</comment>
<reference evidence="1" key="1">
    <citation type="journal article" date="2020" name="bioRxiv">
        <title>Comparative genomics of Chlamydomonas.</title>
        <authorList>
            <person name="Craig R.J."/>
            <person name="Hasan A.R."/>
            <person name="Ness R.W."/>
            <person name="Keightley P.D."/>
        </authorList>
    </citation>
    <scope>NUCLEOTIDE SEQUENCE</scope>
    <source>
        <strain evidence="1">CCAP 11/70</strain>
    </source>
</reference>
<gene>
    <name evidence="1" type="ORF">HYH03_005784</name>
</gene>
<dbReference type="EMBL" id="JAEHOE010000020">
    <property type="protein sequence ID" value="KAG2496184.1"/>
    <property type="molecule type" value="Genomic_DNA"/>
</dbReference>
<name>A0A835Y6S4_9CHLO</name>
<evidence type="ECO:0000313" key="1">
    <source>
        <dbReference type="EMBL" id="KAG2496184.1"/>
    </source>
</evidence>
<dbReference type="Proteomes" id="UP000612055">
    <property type="component" value="Unassembled WGS sequence"/>
</dbReference>
<proteinExistence type="predicted"/>